<dbReference type="AlphaFoldDB" id="A0A5C8PKV2"/>
<reference evidence="1 2" key="1">
    <citation type="submission" date="2019-06" db="EMBL/GenBank/DDBJ databases">
        <title>New taxonomy in bacterial strain CC-CFT640, isolated from vineyard.</title>
        <authorList>
            <person name="Lin S.-Y."/>
            <person name="Tsai C.-F."/>
            <person name="Young C.-C."/>
        </authorList>
    </citation>
    <scope>NUCLEOTIDE SEQUENCE [LARGE SCALE GENOMIC DNA]</scope>
    <source>
        <strain evidence="1 2">CC-CFT640</strain>
    </source>
</reference>
<organism evidence="1 2">
    <name type="scientific">Vineibacter terrae</name>
    <dbReference type="NCBI Taxonomy" id="2586908"/>
    <lineage>
        <taxon>Bacteria</taxon>
        <taxon>Pseudomonadati</taxon>
        <taxon>Pseudomonadota</taxon>
        <taxon>Alphaproteobacteria</taxon>
        <taxon>Hyphomicrobiales</taxon>
        <taxon>Vineibacter</taxon>
    </lineage>
</organism>
<dbReference type="Proteomes" id="UP000321638">
    <property type="component" value="Unassembled WGS sequence"/>
</dbReference>
<keyword evidence="2" id="KW-1185">Reference proteome</keyword>
<accession>A0A5C8PKV2</accession>
<dbReference type="OrthoDB" id="7362006at2"/>
<evidence type="ECO:0000313" key="1">
    <source>
        <dbReference type="EMBL" id="TXL74191.1"/>
    </source>
</evidence>
<dbReference type="EMBL" id="VDUZ01000020">
    <property type="protein sequence ID" value="TXL74191.1"/>
    <property type="molecule type" value="Genomic_DNA"/>
</dbReference>
<comment type="caution">
    <text evidence="1">The sequence shown here is derived from an EMBL/GenBank/DDBJ whole genome shotgun (WGS) entry which is preliminary data.</text>
</comment>
<name>A0A5C8PKV2_9HYPH</name>
<sequence length="68" mass="7392">MLALQFLAWIAAAPRTRADVMEAWRSTCPRQSVWEDTVIDGLVTFGDGGHIVLTARGRAALDAGADRH</sequence>
<proteinExistence type="predicted"/>
<protein>
    <submittedName>
        <fullName evidence="1">Uncharacterized protein</fullName>
    </submittedName>
</protein>
<evidence type="ECO:0000313" key="2">
    <source>
        <dbReference type="Proteomes" id="UP000321638"/>
    </source>
</evidence>
<gene>
    <name evidence="1" type="ORF">FHP25_18340</name>
</gene>